<dbReference type="AlphaFoldDB" id="E9JBU5"/>
<dbReference type="EMBL" id="GL771622">
    <property type="protein sequence ID" value="EFZ09708.1"/>
    <property type="molecule type" value="Genomic_DNA"/>
</dbReference>
<proteinExistence type="predicted"/>
<evidence type="ECO:0000313" key="1">
    <source>
        <dbReference type="EMBL" id="EFZ09708.1"/>
    </source>
</evidence>
<reference evidence="1" key="1">
    <citation type="journal article" date="2011" name="Proc. Natl. Acad. Sci. U.S.A.">
        <title>The genome of the fire ant Solenopsis invicta.</title>
        <authorList>
            <person name="Wurm Y."/>
            <person name="Wang J."/>
            <person name="Riba-Grognuz O."/>
            <person name="Corona M."/>
            <person name="Nygaard S."/>
            <person name="Hunt B.G."/>
            <person name="Ingram K.K."/>
            <person name="Falquet L."/>
            <person name="Nipitwattanaphon M."/>
            <person name="Gotzek D."/>
            <person name="Dijkstra M.B."/>
            <person name="Oettler J."/>
            <person name="Comtesse F."/>
            <person name="Shih C.J."/>
            <person name="Wu W.J."/>
            <person name="Yang C.C."/>
            <person name="Thomas J."/>
            <person name="Beaudoing E."/>
            <person name="Pradervand S."/>
            <person name="Flegel V."/>
            <person name="Cook E.D."/>
            <person name="Fabbretti R."/>
            <person name="Stockinger H."/>
            <person name="Long L."/>
            <person name="Farmerie W.G."/>
            <person name="Oakey J."/>
            <person name="Boomsma J.J."/>
            <person name="Pamilo P."/>
            <person name="Yi S.V."/>
            <person name="Heinze J."/>
            <person name="Goodisman M.A."/>
            <person name="Farinelli L."/>
            <person name="Harshman K."/>
            <person name="Hulo N."/>
            <person name="Cerutti L."/>
            <person name="Xenarios I."/>
            <person name="Shoemaker D."/>
            <person name="Keller L."/>
        </authorList>
    </citation>
    <scope>NUCLEOTIDE SEQUENCE [LARGE SCALE GENOMIC DNA]</scope>
</reference>
<dbReference type="HOGENOM" id="CLU_051416_1_1_1"/>
<sequence>LPAESRHIGYHKELMKTENYNKLKNTLKTRHQKRKVWIKMTEDLKKIYIDEDQNLQFENQYLEEIDEDKSEDKTQKDNLTKILEKLVESSQRKEEKKNLKQISEKFMIEKFTSKHSNTKQWLETFEKECTRFDIIEDETKIEILRLFLDKSCSDWHSATLTKLTVQAGWD</sequence>
<protein>
    <submittedName>
        <fullName evidence="1">Uncharacterized protein</fullName>
    </submittedName>
</protein>
<feature type="non-terminal residue" evidence="1">
    <location>
        <position position="1"/>
    </location>
</feature>
<accession>E9JBU5</accession>
<dbReference type="OMA" id="FEKECTR"/>
<feature type="non-terminal residue" evidence="1">
    <location>
        <position position="170"/>
    </location>
</feature>
<gene>
    <name evidence="1" type="ORF">SINV_02188</name>
</gene>
<organism>
    <name type="scientific">Solenopsis invicta</name>
    <name type="common">Red imported fire ant</name>
    <name type="synonym">Solenopsis wagneri</name>
    <dbReference type="NCBI Taxonomy" id="13686"/>
    <lineage>
        <taxon>Eukaryota</taxon>
        <taxon>Metazoa</taxon>
        <taxon>Ecdysozoa</taxon>
        <taxon>Arthropoda</taxon>
        <taxon>Hexapoda</taxon>
        <taxon>Insecta</taxon>
        <taxon>Pterygota</taxon>
        <taxon>Neoptera</taxon>
        <taxon>Endopterygota</taxon>
        <taxon>Hymenoptera</taxon>
        <taxon>Apocrita</taxon>
        <taxon>Aculeata</taxon>
        <taxon>Formicoidea</taxon>
        <taxon>Formicidae</taxon>
        <taxon>Myrmicinae</taxon>
        <taxon>Solenopsis</taxon>
    </lineage>
</organism>
<name>E9JBU5_SOLIN</name>